<dbReference type="SUPFAM" id="SSF57959">
    <property type="entry name" value="Leucine zipper domain"/>
    <property type="match status" value="1"/>
</dbReference>
<dbReference type="GO" id="GO:0005634">
    <property type="term" value="C:nucleus"/>
    <property type="evidence" value="ECO:0007669"/>
    <property type="project" value="UniProtKB-SubCell"/>
</dbReference>
<keyword evidence="2" id="KW-0805">Transcription regulation</keyword>
<keyword evidence="4" id="KW-0804">Transcription</keyword>
<keyword evidence="5" id="KW-0539">Nucleus</keyword>
<evidence type="ECO:0000259" key="8">
    <source>
        <dbReference type="PROSITE" id="PS50217"/>
    </source>
</evidence>
<keyword evidence="10" id="KW-1185">Reference proteome</keyword>
<protein>
    <recommendedName>
        <fullName evidence="8">BZIP domain-containing protein</fullName>
    </recommendedName>
</protein>
<feature type="domain" description="BZIP" evidence="8">
    <location>
        <begin position="170"/>
        <end position="233"/>
    </location>
</feature>
<comment type="subcellular location">
    <subcellularLocation>
        <location evidence="1">Nucleus</location>
    </subcellularLocation>
</comment>
<dbReference type="GeneID" id="83211369"/>
<evidence type="ECO:0000256" key="4">
    <source>
        <dbReference type="ARBA" id="ARBA00023163"/>
    </source>
</evidence>
<evidence type="ECO:0000313" key="9">
    <source>
        <dbReference type="EMBL" id="KAJ8660498.1"/>
    </source>
</evidence>
<feature type="compositionally biased region" description="Low complexity" evidence="7">
    <location>
        <begin position="251"/>
        <end position="262"/>
    </location>
</feature>
<evidence type="ECO:0000256" key="5">
    <source>
        <dbReference type="ARBA" id="ARBA00023242"/>
    </source>
</evidence>
<dbReference type="Gene3D" id="1.20.5.170">
    <property type="match status" value="1"/>
</dbReference>
<evidence type="ECO:0000256" key="2">
    <source>
        <dbReference type="ARBA" id="ARBA00023015"/>
    </source>
</evidence>
<evidence type="ECO:0000313" key="10">
    <source>
        <dbReference type="Proteomes" id="UP001234581"/>
    </source>
</evidence>
<proteinExistence type="predicted"/>
<sequence>MTPSFSFTDKDTADYSSAASAKQGDILTAMGVPWLDPHSCDPMFSMLHPATSTSPSVGLIPPSAISTPTTASTSNTSSGINTPSHIQHHPHHHQHPSDIFWQPPTNGTLPIYAAPVSPSNSQQMAHRRSMPEIKQPYQHPSSANTNTSSTSRRQRRRTEGTIIVDDGDDEQRRQMFLERNRQAAFKCRLRKKQWLTNLQNQVEYMDTDNRQLEHQILRLREEILNLKTLIVAHKDCPIAKQHAKSMGFMLSTSSSTQHQQPQAFNHPPSIH</sequence>
<evidence type="ECO:0000256" key="6">
    <source>
        <dbReference type="SAM" id="Coils"/>
    </source>
</evidence>
<reference evidence="9 10" key="1">
    <citation type="submission" date="2023-03" db="EMBL/GenBank/DDBJ databases">
        <title>Genome sequence of Lichtheimia ornata CBS 291.66.</title>
        <authorList>
            <person name="Mohabir J.T."/>
            <person name="Shea T.P."/>
            <person name="Kurbessoian T."/>
            <person name="Berby B."/>
            <person name="Fontaine J."/>
            <person name="Livny J."/>
            <person name="Gnirke A."/>
            <person name="Stajich J.E."/>
            <person name="Cuomo C.A."/>
        </authorList>
    </citation>
    <scope>NUCLEOTIDE SEQUENCE [LARGE SCALE GENOMIC DNA]</scope>
    <source>
        <strain evidence="9">CBS 291.66</strain>
    </source>
</reference>
<dbReference type="CDD" id="cd14687">
    <property type="entry name" value="bZIP_ATF2"/>
    <property type="match status" value="1"/>
</dbReference>
<dbReference type="Pfam" id="PF00170">
    <property type="entry name" value="bZIP_1"/>
    <property type="match status" value="1"/>
</dbReference>
<accession>A0AAD7V6Z4</accession>
<feature type="compositionally biased region" description="Low complexity" evidence="7">
    <location>
        <begin position="141"/>
        <end position="151"/>
    </location>
</feature>
<dbReference type="GO" id="GO:0003677">
    <property type="term" value="F:DNA binding"/>
    <property type="evidence" value="ECO:0007669"/>
    <property type="project" value="UniProtKB-KW"/>
</dbReference>
<dbReference type="InterPro" id="IPR004827">
    <property type="entry name" value="bZIP"/>
</dbReference>
<comment type="caution">
    <text evidence="9">The sequence shown here is derived from an EMBL/GenBank/DDBJ whole genome shotgun (WGS) entry which is preliminary data.</text>
</comment>
<feature type="compositionally biased region" description="Low complexity" evidence="7">
    <location>
        <begin position="61"/>
        <end position="85"/>
    </location>
</feature>
<dbReference type="Proteomes" id="UP001234581">
    <property type="component" value="Unassembled WGS sequence"/>
</dbReference>
<dbReference type="PANTHER" id="PTHR19304">
    <property type="entry name" value="CYCLIC-AMP RESPONSE ELEMENT BINDING PROTEIN"/>
    <property type="match status" value="1"/>
</dbReference>
<keyword evidence="6" id="KW-0175">Coiled coil</keyword>
<feature type="region of interest" description="Disordered" evidence="7">
    <location>
        <begin position="61"/>
        <end position="161"/>
    </location>
</feature>
<dbReference type="EMBL" id="JARTCD010000013">
    <property type="protein sequence ID" value="KAJ8660498.1"/>
    <property type="molecule type" value="Genomic_DNA"/>
</dbReference>
<dbReference type="FunFam" id="1.20.5.170:FF:000053">
    <property type="entry name" value="BZIP transcription factor AtfA"/>
    <property type="match status" value="1"/>
</dbReference>
<feature type="region of interest" description="Disordered" evidence="7">
    <location>
        <begin position="1"/>
        <end position="20"/>
    </location>
</feature>
<feature type="coiled-coil region" evidence="6">
    <location>
        <begin position="195"/>
        <end position="229"/>
    </location>
</feature>
<feature type="region of interest" description="Disordered" evidence="7">
    <location>
        <begin position="250"/>
        <end position="271"/>
    </location>
</feature>
<name>A0AAD7V6Z4_9FUNG</name>
<keyword evidence="3" id="KW-0238">DNA-binding</keyword>
<dbReference type="SMART" id="SM00338">
    <property type="entry name" value="BRLZ"/>
    <property type="match status" value="1"/>
</dbReference>
<gene>
    <name evidence="9" type="ORF">O0I10_003956</name>
</gene>
<dbReference type="InterPro" id="IPR051027">
    <property type="entry name" value="bZIP_transcription_factors"/>
</dbReference>
<evidence type="ECO:0000256" key="7">
    <source>
        <dbReference type="SAM" id="MobiDB-lite"/>
    </source>
</evidence>
<dbReference type="RefSeq" id="XP_058345411.1">
    <property type="nucleotide sequence ID" value="XM_058484022.1"/>
</dbReference>
<evidence type="ECO:0000256" key="3">
    <source>
        <dbReference type="ARBA" id="ARBA00023125"/>
    </source>
</evidence>
<dbReference type="GO" id="GO:0003700">
    <property type="term" value="F:DNA-binding transcription factor activity"/>
    <property type="evidence" value="ECO:0007669"/>
    <property type="project" value="InterPro"/>
</dbReference>
<organism evidence="9 10">
    <name type="scientific">Lichtheimia ornata</name>
    <dbReference type="NCBI Taxonomy" id="688661"/>
    <lineage>
        <taxon>Eukaryota</taxon>
        <taxon>Fungi</taxon>
        <taxon>Fungi incertae sedis</taxon>
        <taxon>Mucoromycota</taxon>
        <taxon>Mucoromycotina</taxon>
        <taxon>Mucoromycetes</taxon>
        <taxon>Mucorales</taxon>
        <taxon>Lichtheimiaceae</taxon>
        <taxon>Lichtheimia</taxon>
    </lineage>
</organism>
<dbReference type="PROSITE" id="PS50217">
    <property type="entry name" value="BZIP"/>
    <property type="match status" value="1"/>
</dbReference>
<evidence type="ECO:0000256" key="1">
    <source>
        <dbReference type="ARBA" id="ARBA00004123"/>
    </source>
</evidence>
<dbReference type="AlphaFoldDB" id="A0AAD7V6Z4"/>
<dbReference type="InterPro" id="IPR046347">
    <property type="entry name" value="bZIP_sf"/>
</dbReference>